<evidence type="ECO:0000313" key="2">
    <source>
        <dbReference type="Proteomes" id="UP001419268"/>
    </source>
</evidence>
<accession>A0AAP0P187</accession>
<dbReference type="Proteomes" id="UP001419268">
    <property type="component" value="Unassembled WGS sequence"/>
</dbReference>
<dbReference type="InterPro" id="IPR023213">
    <property type="entry name" value="CAT-like_dom_sf"/>
</dbReference>
<dbReference type="PANTHER" id="PTHR34375:SF2">
    <property type="entry name" value="GATA ZINC FINGER PROTEIN"/>
    <property type="match status" value="1"/>
</dbReference>
<dbReference type="SUPFAM" id="SSF52777">
    <property type="entry name" value="CoA-dependent acyltransferases"/>
    <property type="match status" value="2"/>
</dbReference>
<dbReference type="Gene3D" id="3.30.559.10">
    <property type="entry name" value="Chloramphenicol acetyltransferase-like domain"/>
    <property type="match status" value="1"/>
</dbReference>
<sequence>MRVVQYSKSKSIMAADRTLEPLTTRPINGTEHTWVRAARGGTGVSVCALHLSKPPDPDSLQNTLHKILNSHPILRSHLAPAGASFTIPTTPHLRLRSLDLSATAAADPIPPFELVIQHELNQNPWSTTPTTTDESQPTLFATLYALPEAKWAVAVRALTAVCDRTAAVGVLKEVKMGIWGEGIEGGFGGEDGVNLGIEKLVPPGKGSKAWWARGFDLVGYSLNSFRLSNLPFKDTASTRSSAFVRMRFDSDETSRLLSGCEARGMKVCGAMGAAGMMAAHASKRLPEHQWEKYGIITLIDCRKSLDPPLQPYNFGFYHSAIINTHDVRGGGNIDYFWDLAKRCYTSFNYSKNSNKHFTDLNDMNLLMSKAIDNPGLTPSSSLRTSFMALWEDPKVVDDDSSKSVSQEIGLLDCIDCASVHGIGSSIAVFDTIRDGALECTCVYPTPLHSREQMEELVMDMKRILIEGSLNF</sequence>
<name>A0AAP0P187_9MAGN</name>
<comment type="caution">
    <text evidence="1">The sequence shown here is derived from an EMBL/GenBank/DDBJ whole genome shotgun (WGS) entry which is preliminary data.</text>
</comment>
<organism evidence="1 2">
    <name type="scientific">Stephania cephalantha</name>
    <dbReference type="NCBI Taxonomy" id="152367"/>
    <lineage>
        <taxon>Eukaryota</taxon>
        <taxon>Viridiplantae</taxon>
        <taxon>Streptophyta</taxon>
        <taxon>Embryophyta</taxon>
        <taxon>Tracheophyta</taxon>
        <taxon>Spermatophyta</taxon>
        <taxon>Magnoliopsida</taxon>
        <taxon>Ranunculales</taxon>
        <taxon>Menispermaceae</taxon>
        <taxon>Menispermoideae</taxon>
        <taxon>Cissampelideae</taxon>
        <taxon>Stephania</taxon>
    </lineage>
</organism>
<dbReference type="EMBL" id="JBBNAG010000006">
    <property type="protein sequence ID" value="KAK9126354.1"/>
    <property type="molecule type" value="Genomic_DNA"/>
</dbReference>
<keyword evidence="2" id="KW-1185">Reference proteome</keyword>
<dbReference type="AlphaFoldDB" id="A0AAP0P187"/>
<proteinExistence type="predicted"/>
<dbReference type="PANTHER" id="PTHR34375">
    <property type="entry name" value="GATA ZINC FINGER PROTEIN-RELATED"/>
    <property type="match status" value="1"/>
</dbReference>
<reference evidence="1 2" key="1">
    <citation type="submission" date="2024-01" db="EMBL/GenBank/DDBJ databases">
        <title>Genome assemblies of Stephania.</title>
        <authorList>
            <person name="Yang L."/>
        </authorList>
    </citation>
    <scope>NUCLEOTIDE SEQUENCE [LARGE SCALE GENOMIC DNA]</scope>
    <source>
        <strain evidence="1">JXDWG</strain>
        <tissue evidence="1">Leaf</tissue>
    </source>
</reference>
<gene>
    <name evidence="1" type="ORF">Scep_015200</name>
</gene>
<protein>
    <submittedName>
        <fullName evidence="1">Uncharacterized protein</fullName>
    </submittedName>
</protein>
<evidence type="ECO:0000313" key="1">
    <source>
        <dbReference type="EMBL" id="KAK9126354.1"/>
    </source>
</evidence>